<reference evidence="1 2" key="1">
    <citation type="submission" date="2018-09" db="EMBL/GenBank/DDBJ databases">
        <title>Identification of marine bacteria producing industrial enzymes.</title>
        <authorList>
            <person name="Cheng T.H."/>
            <person name="Saidin J."/>
            <person name="Muhd D.D."/>
            <person name="Isa M.N.M."/>
            <person name="Bakar M.F.A."/>
            <person name="Ismail N."/>
        </authorList>
    </citation>
    <scope>NUCLEOTIDE SEQUENCE [LARGE SCALE GENOMIC DNA]</scope>
    <source>
        <strain evidence="1 2">MNAD 1.6</strain>
    </source>
</reference>
<dbReference type="AlphaFoldDB" id="A0A3A3EMV1"/>
<evidence type="ECO:0000313" key="1">
    <source>
        <dbReference type="EMBL" id="RJF37053.1"/>
    </source>
</evidence>
<name>A0A3A3EMV1_9GAMM</name>
<sequence>MYELKNSLTITLCMRFFKNSFNINKKAVQGHAMFNQTLSTEQQHVSDIFMRLCTLCQVQNNLELEQHLSLQLGFCEQSIELATVPYELIDKLAKASEVSFDSLLNGSNQTTAALDGPVLQAVSNGIIKSIKKLSMAGLIKGENQTQEALSQLADIQLKQIAKELKIQSQVK</sequence>
<comment type="caution">
    <text evidence="1">The sequence shown here is derived from an EMBL/GenBank/DDBJ whole genome shotgun (WGS) entry which is preliminary data.</text>
</comment>
<accession>A0A3A3EMV1</accession>
<gene>
    <name evidence="1" type="ORF">D4741_02910</name>
</gene>
<evidence type="ECO:0000313" key="2">
    <source>
        <dbReference type="Proteomes" id="UP000265938"/>
    </source>
</evidence>
<organism evidence="1 2">
    <name type="scientific">Pseudoalteromonas gelatinilytica</name>
    <dbReference type="NCBI Taxonomy" id="1703256"/>
    <lineage>
        <taxon>Bacteria</taxon>
        <taxon>Pseudomonadati</taxon>
        <taxon>Pseudomonadota</taxon>
        <taxon>Gammaproteobacteria</taxon>
        <taxon>Alteromonadales</taxon>
        <taxon>Pseudoalteromonadaceae</taxon>
        <taxon>Pseudoalteromonas</taxon>
    </lineage>
</organism>
<dbReference type="EMBL" id="QYSE01000001">
    <property type="protein sequence ID" value="RJF37053.1"/>
    <property type="molecule type" value="Genomic_DNA"/>
</dbReference>
<proteinExistence type="predicted"/>
<dbReference type="Proteomes" id="UP000265938">
    <property type="component" value="Unassembled WGS sequence"/>
</dbReference>
<protein>
    <submittedName>
        <fullName evidence="1">Uncharacterized protein</fullName>
    </submittedName>
</protein>